<keyword evidence="4" id="KW-1185">Reference proteome</keyword>
<reference evidence="3" key="1">
    <citation type="submission" date="2013-04" db="UniProtKB">
        <authorList>
            <consortium name="EnsemblPlants"/>
        </authorList>
    </citation>
    <scope>IDENTIFICATION</scope>
</reference>
<dbReference type="STRING" id="4533.J3LAT6"/>
<proteinExistence type="predicted"/>
<feature type="region of interest" description="Disordered" evidence="1">
    <location>
        <begin position="51"/>
        <end position="108"/>
    </location>
</feature>
<dbReference type="EnsemblPlants" id="OB02G17530.1">
    <property type="protein sequence ID" value="OB02G17530.1"/>
    <property type="gene ID" value="OB02G17530"/>
</dbReference>
<feature type="compositionally biased region" description="Basic and acidic residues" evidence="1">
    <location>
        <begin position="64"/>
        <end position="78"/>
    </location>
</feature>
<evidence type="ECO:0000313" key="3">
    <source>
        <dbReference type="EnsemblPlants" id="OB02G17530.1"/>
    </source>
</evidence>
<dbReference type="RefSeq" id="XP_040376986.1">
    <property type="nucleotide sequence ID" value="XM_040521052.1"/>
</dbReference>
<dbReference type="GeneID" id="102715729"/>
<feature type="compositionally biased region" description="Basic and acidic residues" evidence="1">
    <location>
        <begin position="13"/>
        <end position="38"/>
    </location>
</feature>
<dbReference type="PANTHER" id="PTHR31365">
    <property type="entry name" value="EXPRESSED PROTEIN"/>
    <property type="match status" value="1"/>
</dbReference>
<dbReference type="PANTHER" id="PTHR31365:SF18">
    <property type="match status" value="1"/>
</dbReference>
<evidence type="ECO:0000313" key="4">
    <source>
        <dbReference type="Proteomes" id="UP000006038"/>
    </source>
</evidence>
<dbReference type="Proteomes" id="UP000006038">
    <property type="component" value="Unassembled WGS sequence"/>
</dbReference>
<feature type="region of interest" description="Disordered" evidence="1">
    <location>
        <begin position="1"/>
        <end position="38"/>
    </location>
</feature>
<feature type="transmembrane region" description="Helical" evidence="2">
    <location>
        <begin position="196"/>
        <end position="216"/>
    </location>
</feature>
<name>J3LAT6_ORYBR</name>
<keyword evidence="2" id="KW-0472">Membrane</keyword>
<dbReference type="Gramene" id="OB02G17530.1">
    <property type="protein sequence ID" value="OB02G17530.1"/>
    <property type="gene ID" value="OB02G17530"/>
</dbReference>
<sequence length="235" mass="26925">MGDNEPEEEPEHEPEVDVRVRSEQLQRERQLSKKELRKEELAELDTVLAELGISGHATQPDAISKSDRKPDEQNDGDKNGAPSPSESKTSKLKKRNNQRTNQSGIVKSNPMKWIPARIMERQLIQKHEEENRAVDVREKMKKITATKKKRSIRDGWCCKACPHGVPSLLLQRRRRNPITTNNPCDRLASITKFRMITVLICCTWSVCFILSNALLVNVSTISGETYRFCESQLLY</sequence>
<dbReference type="HOGENOM" id="CLU_1181771_0_0_1"/>
<protein>
    <submittedName>
        <fullName evidence="3">Uncharacterized protein</fullName>
    </submittedName>
</protein>
<keyword evidence="2" id="KW-0812">Transmembrane</keyword>
<gene>
    <name evidence="3" type="primary">LOC102715729</name>
</gene>
<feature type="compositionally biased region" description="Acidic residues" evidence="1">
    <location>
        <begin position="1"/>
        <end position="12"/>
    </location>
</feature>
<accession>J3LAT6</accession>
<evidence type="ECO:0000256" key="1">
    <source>
        <dbReference type="SAM" id="MobiDB-lite"/>
    </source>
</evidence>
<organism evidence="3">
    <name type="scientific">Oryza brachyantha</name>
    <name type="common">malo sina</name>
    <dbReference type="NCBI Taxonomy" id="4533"/>
    <lineage>
        <taxon>Eukaryota</taxon>
        <taxon>Viridiplantae</taxon>
        <taxon>Streptophyta</taxon>
        <taxon>Embryophyta</taxon>
        <taxon>Tracheophyta</taxon>
        <taxon>Spermatophyta</taxon>
        <taxon>Magnoliopsida</taxon>
        <taxon>Liliopsida</taxon>
        <taxon>Poales</taxon>
        <taxon>Poaceae</taxon>
        <taxon>BOP clade</taxon>
        <taxon>Oryzoideae</taxon>
        <taxon>Oryzeae</taxon>
        <taxon>Oryzinae</taxon>
        <taxon>Oryza</taxon>
    </lineage>
</organism>
<evidence type="ECO:0000256" key="2">
    <source>
        <dbReference type="SAM" id="Phobius"/>
    </source>
</evidence>
<keyword evidence="2" id="KW-1133">Transmembrane helix</keyword>
<dbReference type="AlphaFoldDB" id="J3LAT6"/>